<dbReference type="InterPro" id="IPR028082">
    <property type="entry name" value="Peripla_BP_I"/>
</dbReference>
<reference evidence="6 7" key="1">
    <citation type="submission" date="2021-10" db="EMBL/GenBank/DDBJ databases">
        <title>Anaerobic single-cell dispensing facilitates the cultivation of human gut bacteria.</title>
        <authorList>
            <person name="Afrizal A."/>
        </authorList>
    </citation>
    <scope>NUCLEOTIDE SEQUENCE [LARGE SCALE GENOMIC DNA]</scope>
    <source>
        <strain evidence="6 7">CLA-AA-H273</strain>
    </source>
</reference>
<keyword evidence="3 6" id="KW-0238">DNA-binding</keyword>
<evidence type="ECO:0000313" key="6">
    <source>
        <dbReference type="EMBL" id="MCC2120021.1"/>
    </source>
</evidence>
<dbReference type="SMART" id="SM00354">
    <property type="entry name" value="HTH_LACI"/>
    <property type="match status" value="1"/>
</dbReference>
<dbReference type="Gene3D" id="1.10.260.40">
    <property type="entry name" value="lambda repressor-like DNA-binding domains"/>
    <property type="match status" value="1"/>
</dbReference>
<dbReference type="SUPFAM" id="SSF47413">
    <property type="entry name" value="lambda repressor-like DNA-binding domains"/>
    <property type="match status" value="1"/>
</dbReference>
<evidence type="ECO:0000256" key="4">
    <source>
        <dbReference type="ARBA" id="ARBA00023163"/>
    </source>
</evidence>
<evidence type="ECO:0000259" key="5">
    <source>
        <dbReference type="PROSITE" id="PS50932"/>
    </source>
</evidence>
<dbReference type="PANTHER" id="PTHR30146:SF95">
    <property type="entry name" value="RIBOSE OPERON REPRESSOR"/>
    <property type="match status" value="1"/>
</dbReference>
<dbReference type="Pfam" id="PF13377">
    <property type="entry name" value="Peripla_BP_3"/>
    <property type="match status" value="1"/>
</dbReference>
<keyword evidence="1" id="KW-0678">Repressor</keyword>
<dbReference type="Pfam" id="PF00356">
    <property type="entry name" value="LacI"/>
    <property type="match status" value="1"/>
</dbReference>
<organism evidence="6 7">
    <name type="scientific">Waltera acetigignens</name>
    <dbReference type="NCBI Taxonomy" id="2981769"/>
    <lineage>
        <taxon>Bacteria</taxon>
        <taxon>Bacillati</taxon>
        <taxon>Bacillota</taxon>
        <taxon>Clostridia</taxon>
        <taxon>Lachnospirales</taxon>
        <taxon>Lachnospiraceae</taxon>
        <taxon>Waltera</taxon>
    </lineage>
</organism>
<keyword evidence="7" id="KW-1185">Reference proteome</keyword>
<evidence type="ECO:0000256" key="2">
    <source>
        <dbReference type="ARBA" id="ARBA00023015"/>
    </source>
</evidence>
<dbReference type="PROSITE" id="PS00356">
    <property type="entry name" value="HTH_LACI_1"/>
    <property type="match status" value="1"/>
</dbReference>
<dbReference type="GO" id="GO:0003700">
    <property type="term" value="F:DNA-binding transcription factor activity"/>
    <property type="evidence" value="ECO:0007669"/>
    <property type="project" value="TreeGrafter"/>
</dbReference>
<name>A0AAE3A3Z6_9FIRM</name>
<dbReference type="InterPro" id="IPR000843">
    <property type="entry name" value="HTH_LacI"/>
</dbReference>
<evidence type="ECO:0000256" key="3">
    <source>
        <dbReference type="ARBA" id="ARBA00023125"/>
    </source>
</evidence>
<dbReference type="RefSeq" id="WP_227733427.1">
    <property type="nucleotide sequence ID" value="NZ_JAJEPV010000024.1"/>
</dbReference>
<dbReference type="CDD" id="cd06291">
    <property type="entry name" value="PBP1_Qymf-like"/>
    <property type="match status" value="1"/>
</dbReference>
<dbReference type="PROSITE" id="PS50932">
    <property type="entry name" value="HTH_LACI_2"/>
    <property type="match status" value="1"/>
</dbReference>
<protein>
    <submittedName>
        <fullName evidence="6">LacI family DNA-binding transcriptional regulator</fullName>
    </submittedName>
</protein>
<dbReference type="InterPro" id="IPR046335">
    <property type="entry name" value="LacI/GalR-like_sensor"/>
</dbReference>
<dbReference type="GO" id="GO:0000976">
    <property type="term" value="F:transcription cis-regulatory region binding"/>
    <property type="evidence" value="ECO:0007669"/>
    <property type="project" value="TreeGrafter"/>
</dbReference>
<dbReference type="SUPFAM" id="SSF53822">
    <property type="entry name" value="Periplasmic binding protein-like I"/>
    <property type="match status" value="1"/>
</dbReference>
<sequence>MAGIRDVARLAHVSTSTVSLVLNNNGHVSDKTRKKVETAMQELNYIPNELARNLYHSKTNIVGLILPDIAHPFFGLFAKYVEIELHKEGYKTMLCSTVHEENGEKEYIDMLNRQMMDGIIMGSHSLDIDEYNGIVRPIVSLDRYINETIPIVMSDHEKGGTLAAEELLRCGCRKVLQIMGNRNVNTPAHLHHYAFEKKLLEAGVSVCTEEMPWNRWSFEEFYAFVKKIYTAYPDIDAVYGADLIAVAYLKEAGARGRRIPEDLKIIAYDGTDVTRMGAVTITSVYQDVQQLAKEAVKLLVEKINGIENQNDRRILDVCLKKGETT</sequence>
<proteinExistence type="predicted"/>
<accession>A0AAE3A3Z6</accession>
<dbReference type="Proteomes" id="UP001197795">
    <property type="component" value="Unassembled WGS sequence"/>
</dbReference>
<dbReference type="PANTHER" id="PTHR30146">
    <property type="entry name" value="LACI-RELATED TRANSCRIPTIONAL REPRESSOR"/>
    <property type="match status" value="1"/>
</dbReference>
<gene>
    <name evidence="6" type="ORF">LKD75_10560</name>
</gene>
<keyword evidence="2" id="KW-0805">Transcription regulation</keyword>
<comment type="caution">
    <text evidence="6">The sequence shown here is derived from an EMBL/GenBank/DDBJ whole genome shotgun (WGS) entry which is preliminary data.</text>
</comment>
<dbReference type="CDD" id="cd01392">
    <property type="entry name" value="HTH_LacI"/>
    <property type="match status" value="1"/>
</dbReference>
<evidence type="ECO:0000256" key="1">
    <source>
        <dbReference type="ARBA" id="ARBA00022491"/>
    </source>
</evidence>
<dbReference type="InterPro" id="IPR010982">
    <property type="entry name" value="Lambda_DNA-bd_dom_sf"/>
</dbReference>
<evidence type="ECO:0000313" key="7">
    <source>
        <dbReference type="Proteomes" id="UP001197795"/>
    </source>
</evidence>
<keyword evidence="4" id="KW-0804">Transcription</keyword>
<dbReference type="EMBL" id="JAJEPV010000024">
    <property type="protein sequence ID" value="MCC2120021.1"/>
    <property type="molecule type" value="Genomic_DNA"/>
</dbReference>
<dbReference type="AlphaFoldDB" id="A0AAE3A3Z6"/>
<dbReference type="Gene3D" id="3.40.50.2300">
    <property type="match status" value="2"/>
</dbReference>
<feature type="domain" description="HTH lacI-type" evidence="5">
    <location>
        <begin position="2"/>
        <end position="56"/>
    </location>
</feature>